<proteinExistence type="predicted"/>
<feature type="transmembrane region" description="Helical" evidence="5">
    <location>
        <begin position="183"/>
        <end position="213"/>
    </location>
</feature>
<dbReference type="InterPro" id="IPR017452">
    <property type="entry name" value="GPCR_Rhodpsn_7TM"/>
</dbReference>
<keyword evidence="2 5" id="KW-0812">Transmembrane</keyword>
<evidence type="ECO:0000313" key="7">
    <source>
        <dbReference type="EMBL" id="CAF0729255.1"/>
    </source>
</evidence>
<dbReference type="EMBL" id="CAJOBB010001992">
    <property type="protein sequence ID" value="CAF3926861.1"/>
    <property type="molecule type" value="Genomic_DNA"/>
</dbReference>
<dbReference type="AlphaFoldDB" id="A0A813MTQ3"/>
<evidence type="ECO:0000256" key="1">
    <source>
        <dbReference type="ARBA" id="ARBA00004370"/>
    </source>
</evidence>
<comment type="subcellular location">
    <subcellularLocation>
        <location evidence="1">Membrane</location>
    </subcellularLocation>
</comment>
<feature type="domain" description="G-protein coupled receptors family 1 profile" evidence="6">
    <location>
        <begin position="35"/>
        <end position="296"/>
    </location>
</feature>
<dbReference type="Proteomes" id="UP000663860">
    <property type="component" value="Unassembled WGS sequence"/>
</dbReference>
<comment type="caution">
    <text evidence="7">The sequence shown here is derived from an EMBL/GenBank/DDBJ whole genome shotgun (WGS) entry which is preliminary data.</text>
</comment>
<evidence type="ECO:0000256" key="3">
    <source>
        <dbReference type="ARBA" id="ARBA00022989"/>
    </source>
</evidence>
<evidence type="ECO:0000256" key="5">
    <source>
        <dbReference type="SAM" id="Phobius"/>
    </source>
</evidence>
<organism evidence="7 9">
    <name type="scientific">Adineta steineri</name>
    <dbReference type="NCBI Taxonomy" id="433720"/>
    <lineage>
        <taxon>Eukaryota</taxon>
        <taxon>Metazoa</taxon>
        <taxon>Spiralia</taxon>
        <taxon>Gnathifera</taxon>
        <taxon>Rotifera</taxon>
        <taxon>Eurotatoria</taxon>
        <taxon>Bdelloidea</taxon>
        <taxon>Adinetida</taxon>
        <taxon>Adinetidae</taxon>
        <taxon>Adineta</taxon>
    </lineage>
</organism>
<feature type="transmembrane region" description="Helical" evidence="5">
    <location>
        <begin position="234"/>
        <end position="261"/>
    </location>
</feature>
<keyword evidence="3 5" id="KW-1133">Transmembrane helix</keyword>
<dbReference type="Proteomes" id="UP000663868">
    <property type="component" value="Unassembled WGS sequence"/>
</dbReference>
<evidence type="ECO:0000259" key="6">
    <source>
        <dbReference type="PROSITE" id="PS50262"/>
    </source>
</evidence>
<feature type="transmembrane region" description="Helical" evidence="5">
    <location>
        <begin position="55"/>
        <end position="77"/>
    </location>
</feature>
<evidence type="ECO:0000256" key="4">
    <source>
        <dbReference type="ARBA" id="ARBA00023136"/>
    </source>
</evidence>
<feature type="transmembrane region" description="Helical" evidence="5">
    <location>
        <begin position="136"/>
        <end position="163"/>
    </location>
</feature>
<dbReference type="Gene3D" id="1.20.1070.10">
    <property type="entry name" value="Rhodopsin 7-helix transmembrane proteins"/>
    <property type="match status" value="1"/>
</dbReference>
<protein>
    <recommendedName>
        <fullName evidence="6">G-protein coupled receptors family 1 profile domain-containing protein</fullName>
    </recommendedName>
</protein>
<dbReference type="GO" id="GO:0016020">
    <property type="term" value="C:membrane"/>
    <property type="evidence" value="ECO:0007669"/>
    <property type="project" value="UniProtKB-SubCell"/>
</dbReference>
<evidence type="ECO:0000313" key="9">
    <source>
        <dbReference type="Proteomes" id="UP000663860"/>
    </source>
</evidence>
<evidence type="ECO:0000256" key="2">
    <source>
        <dbReference type="ARBA" id="ARBA00022692"/>
    </source>
</evidence>
<accession>A0A813MTQ3</accession>
<feature type="transmembrane region" description="Helical" evidence="5">
    <location>
        <begin position="281"/>
        <end position="303"/>
    </location>
</feature>
<keyword evidence="4 5" id="KW-0472">Membrane</keyword>
<dbReference type="EMBL" id="CAJNOE010000013">
    <property type="protein sequence ID" value="CAF0729255.1"/>
    <property type="molecule type" value="Genomic_DNA"/>
</dbReference>
<feature type="transmembrane region" description="Helical" evidence="5">
    <location>
        <begin position="97"/>
        <end position="116"/>
    </location>
</feature>
<dbReference type="SUPFAM" id="SSF81321">
    <property type="entry name" value="Family A G protein-coupled receptor-like"/>
    <property type="match status" value="1"/>
</dbReference>
<gene>
    <name evidence="7" type="ORF">IZO911_LOCUS2725</name>
    <name evidence="8" type="ORF">KXQ929_LOCUS24230</name>
</gene>
<feature type="transmembrane region" description="Helical" evidence="5">
    <location>
        <begin position="23"/>
        <end position="43"/>
    </location>
</feature>
<evidence type="ECO:0000313" key="8">
    <source>
        <dbReference type="EMBL" id="CAF3926861.1"/>
    </source>
</evidence>
<sequence length="345" mass="41148">MTNETEYIIFEKYKTFTQQFTKYAGIPLYIGCFYGTVMNMIIFGQRTYRHRSGSLYLLIASLCDFIYLNIGPISNILQYGFQHNWTINSIKFCKIKSYFVFVITAISATLTTLANINQYLLSSKENKRWKYTSYIITIRCTCFTIICWFIISIPIIFCYTRYYHSSENEELLCSNPLHGLFCFWIQILYTCLFNGFLHPFLMLFFGICTYKNIHNIQERSILKSNRIRQVNYQMALMLVLQSIKSSVASIPYAIFNTYMLITINRNKTLLHQAKENIFSQIVYFLFWSNYTSFFVYMYSSTIFKDQWKKLMKKIFCCLYGKRQRQLHYRTQLKQMTVVQSMVKPN</sequence>
<dbReference type="PROSITE" id="PS50262">
    <property type="entry name" value="G_PROTEIN_RECEP_F1_2"/>
    <property type="match status" value="1"/>
</dbReference>
<reference evidence="7" key="1">
    <citation type="submission" date="2021-02" db="EMBL/GenBank/DDBJ databases">
        <authorList>
            <person name="Nowell W R."/>
        </authorList>
    </citation>
    <scope>NUCLEOTIDE SEQUENCE</scope>
</reference>
<name>A0A813MTQ3_9BILA</name>